<dbReference type="AlphaFoldDB" id="A0A6G9Q7T4"/>
<name>A0A6G9Q7T4_LENHI</name>
<organism evidence="1 2">
    <name type="scientific">Lentilactobacillus hilgardii</name>
    <name type="common">Lactobacillus hilgardii</name>
    <dbReference type="NCBI Taxonomy" id="1588"/>
    <lineage>
        <taxon>Bacteria</taxon>
        <taxon>Bacillati</taxon>
        <taxon>Bacillota</taxon>
        <taxon>Bacilli</taxon>
        <taxon>Lactobacillales</taxon>
        <taxon>Lactobacillaceae</taxon>
        <taxon>Lentilactobacillus</taxon>
    </lineage>
</organism>
<sequence>MIQFDESLLSCASSNEINYISSNLLSQEKLFRKRLVYVVRIEATNNILPAILEKVNSFSKLISTFLEKTKKAVK</sequence>
<dbReference type="EMBL" id="CP047121">
    <property type="protein sequence ID" value="QHB53060.1"/>
    <property type="molecule type" value="Genomic_DNA"/>
</dbReference>
<dbReference type="Proteomes" id="UP000465035">
    <property type="component" value="Chromosome"/>
</dbReference>
<proteinExistence type="predicted"/>
<evidence type="ECO:0000313" key="2">
    <source>
        <dbReference type="Proteomes" id="UP000465035"/>
    </source>
</evidence>
<evidence type="ECO:0000313" key="1">
    <source>
        <dbReference type="EMBL" id="QHB53060.1"/>
    </source>
</evidence>
<accession>A0A6G9Q7T4</accession>
<reference evidence="1 2" key="1">
    <citation type="submission" date="2019-12" db="EMBL/GenBank/DDBJ databases">
        <title>Lactobacillus hilgardii FLUB.</title>
        <authorList>
            <person name="Gustaw K."/>
        </authorList>
    </citation>
    <scope>NUCLEOTIDE SEQUENCE [LARGE SCALE GENOMIC DNA]</scope>
    <source>
        <strain evidence="1 2">FLUB</strain>
    </source>
</reference>
<gene>
    <name evidence="1" type="ORF">GQR93_13105</name>
</gene>
<protein>
    <submittedName>
        <fullName evidence="1">Uncharacterized protein</fullName>
    </submittedName>
</protein>